<feature type="region of interest" description="Disordered" evidence="1">
    <location>
        <begin position="521"/>
        <end position="579"/>
    </location>
</feature>
<dbReference type="Proteomes" id="UP000224006">
    <property type="component" value="Chromosome IV"/>
</dbReference>
<reference evidence="2 3" key="1">
    <citation type="submission" date="2017-09" db="EMBL/GenBank/DDBJ databases">
        <title>Genome sequencing of Besnoitia besnoiti strain Bb-Ger1.</title>
        <authorList>
            <person name="Schares G."/>
            <person name="Venepally P."/>
            <person name="Lorenzi H.A."/>
        </authorList>
    </citation>
    <scope>NUCLEOTIDE SEQUENCE [LARGE SCALE GENOMIC DNA]</scope>
    <source>
        <strain evidence="2 3">Bb-Ger1</strain>
    </source>
</reference>
<feature type="compositionally biased region" description="Low complexity" evidence="1">
    <location>
        <begin position="668"/>
        <end position="684"/>
    </location>
</feature>
<gene>
    <name evidence="2" type="ORF">BESB_054810</name>
</gene>
<feature type="compositionally biased region" description="Basic and acidic residues" evidence="1">
    <location>
        <begin position="10"/>
        <end position="22"/>
    </location>
</feature>
<dbReference type="KEGG" id="bbes:BESB_054810"/>
<feature type="compositionally biased region" description="Basic and acidic residues" evidence="1">
    <location>
        <begin position="272"/>
        <end position="286"/>
    </location>
</feature>
<feature type="compositionally biased region" description="Low complexity" evidence="1">
    <location>
        <begin position="131"/>
        <end position="147"/>
    </location>
</feature>
<keyword evidence="3" id="KW-1185">Reference proteome</keyword>
<evidence type="ECO:0000313" key="2">
    <source>
        <dbReference type="EMBL" id="PFH35830.1"/>
    </source>
</evidence>
<feature type="compositionally biased region" description="Low complexity" evidence="1">
    <location>
        <begin position="456"/>
        <end position="470"/>
    </location>
</feature>
<feature type="compositionally biased region" description="Low complexity" evidence="1">
    <location>
        <begin position="380"/>
        <end position="400"/>
    </location>
</feature>
<feature type="compositionally biased region" description="Low complexity" evidence="1">
    <location>
        <begin position="182"/>
        <end position="199"/>
    </location>
</feature>
<feature type="region of interest" description="Disordered" evidence="1">
    <location>
        <begin position="131"/>
        <end position="363"/>
    </location>
</feature>
<feature type="compositionally biased region" description="Basic and acidic residues" evidence="1">
    <location>
        <begin position="473"/>
        <end position="492"/>
    </location>
</feature>
<feature type="compositionally biased region" description="Low complexity" evidence="1">
    <location>
        <begin position="528"/>
        <end position="537"/>
    </location>
</feature>
<sequence length="935" mass="95398">MTASSSTGERTGDKSSLHDRRSPLCCSLGRAVARAAPQPGLPSGVFLPSGGEALRPPIDPHSPSSPPYPVVSEVSTTVAWAFVSGFPLGASVPVFSSHSSGTCRSFSDDSPPHTDVKALTSHASSLRCAGDSSDASLVLPSSSSASPRVTLAAADAPREVAVPSAAPTPAADADAHSESRRSLSTFSPASSSPLALSSARDPEQHRFELESEDAGGGGHAREAKAASGGRVVNGRQAREEESDGNRGVLGDKGESLRFGGGRPLDTQEEETAVEKGSKMDVEERTETYNGEEAVLVCSPKKQDRQTTDHAGDVSISHSNGGRGFLPQANCSSFSAPASSVDGPLSTDEVSGPRVSNFLSPDPAAMRTPQLASSFFSSSVAPSACESSTPLSPSSVPSALSARREEGDCAERGSPSGNSDAGLSLPPRRQSHLPLLSSAAVGTAAENLEGVPSFFSSSLPASSSLSWSPVAGEGRGRPSHVEEQASEETERRLASLSPSPENLLHPHGATLSGDSLCAGKEPLSRCAGSSSMPSSLLSTTVESHRGGEDLPEQTSQTADRKAEGLRVVSPSAGEGGSWGRTSAASLMDAEEAPLLHPVFELQTMPEGIGVRPAGLLSASSSSPSSPVSSPLSSSCASAAVPARAGAEQDRKETLLKEKEKAAEPVSAASPSFNTPPSFLFSPSSCPEKKEETMKAGSPRVKEEGGQKAGGASCDGGTLRGRQSSDGLARRGNAVSTDILSGAGKGDARLECGRPEVASDAVSQLADPALSCSVSAPASSPPPASPSVQLPATPSPAQPLAKLYGPLCVNVSVSSCFKSLNASASSCFSSKSTSSRQMAKEAAAPLPPLPGEQHLFSFALERPSPRTRAFAAAASLSAAPISSQLASSKLGGRPRRRGSPGTRCSAPCGASSATRLSLAQTKSGMRSSARVARWISR</sequence>
<evidence type="ECO:0000313" key="3">
    <source>
        <dbReference type="Proteomes" id="UP000224006"/>
    </source>
</evidence>
<feature type="region of interest" description="Disordered" evidence="1">
    <location>
        <begin position="770"/>
        <end position="792"/>
    </location>
</feature>
<feature type="compositionally biased region" description="Basic and acidic residues" evidence="1">
    <location>
        <begin position="645"/>
        <end position="661"/>
    </location>
</feature>
<dbReference type="EMBL" id="NWUJ01000004">
    <property type="protein sequence ID" value="PFH35830.1"/>
    <property type="molecule type" value="Genomic_DNA"/>
</dbReference>
<feature type="compositionally biased region" description="Basic and acidic residues" evidence="1">
    <location>
        <begin position="685"/>
        <end position="704"/>
    </location>
</feature>
<feature type="compositionally biased region" description="Pro residues" evidence="1">
    <location>
        <begin position="57"/>
        <end position="67"/>
    </location>
</feature>
<feature type="compositionally biased region" description="Polar residues" evidence="1">
    <location>
        <begin position="328"/>
        <end position="337"/>
    </location>
</feature>
<feature type="compositionally biased region" description="Basic and acidic residues" evidence="1">
    <location>
        <begin position="200"/>
        <end position="209"/>
    </location>
</feature>
<feature type="compositionally biased region" description="Low complexity" evidence="1">
    <location>
        <begin position="160"/>
        <end position="172"/>
    </location>
</feature>
<organism evidence="2 3">
    <name type="scientific">Besnoitia besnoiti</name>
    <name type="common">Apicomplexan protozoan</name>
    <dbReference type="NCBI Taxonomy" id="94643"/>
    <lineage>
        <taxon>Eukaryota</taxon>
        <taxon>Sar</taxon>
        <taxon>Alveolata</taxon>
        <taxon>Apicomplexa</taxon>
        <taxon>Conoidasida</taxon>
        <taxon>Coccidia</taxon>
        <taxon>Eucoccidiorida</taxon>
        <taxon>Eimeriorina</taxon>
        <taxon>Sarcocystidae</taxon>
        <taxon>Besnoitia</taxon>
    </lineage>
</organism>
<feature type="region of interest" description="Disordered" evidence="1">
    <location>
        <begin position="1"/>
        <end position="22"/>
    </location>
</feature>
<feature type="compositionally biased region" description="Low complexity" evidence="1">
    <location>
        <begin position="614"/>
        <end position="644"/>
    </location>
</feature>
<comment type="caution">
    <text evidence="2">The sequence shown here is derived from an EMBL/GenBank/DDBJ whole genome shotgun (WGS) entry which is preliminary data.</text>
</comment>
<feature type="region of interest" description="Disordered" evidence="1">
    <location>
        <begin position="614"/>
        <end position="731"/>
    </location>
</feature>
<dbReference type="RefSeq" id="XP_029219839.1">
    <property type="nucleotide sequence ID" value="XM_029363916.1"/>
</dbReference>
<feature type="compositionally biased region" description="Basic and acidic residues" evidence="1">
    <location>
        <begin position="401"/>
        <end position="410"/>
    </location>
</feature>
<dbReference type="AlphaFoldDB" id="A0A2A9MK79"/>
<name>A0A2A9MK79_BESBE</name>
<proteinExistence type="predicted"/>
<feature type="region of interest" description="Disordered" evidence="1">
    <location>
        <begin position="380"/>
        <end position="429"/>
    </location>
</feature>
<accession>A0A2A9MK79</accession>
<feature type="region of interest" description="Disordered" evidence="1">
    <location>
        <begin position="456"/>
        <end position="507"/>
    </location>
</feature>
<feature type="compositionally biased region" description="Basic and acidic residues" evidence="1">
    <location>
        <begin position="300"/>
        <end position="311"/>
    </location>
</feature>
<feature type="region of interest" description="Disordered" evidence="1">
    <location>
        <begin position="36"/>
        <end position="67"/>
    </location>
</feature>
<dbReference type="VEuPathDB" id="ToxoDB:BESB_054810"/>
<dbReference type="GeneID" id="40310410"/>
<protein>
    <submittedName>
        <fullName evidence="2">Uncharacterized protein</fullName>
    </submittedName>
</protein>
<feature type="region of interest" description="Disordered" evidence="1">
    <location>
        <begin position="883"/>
        <end position="907"/>
    </location>
</feature>
<evidence type="ECO:0000256" key="1">
    <source>
        <dbReference type="SAM" id="MobiDB-lite"/>
    </source>
</evidence>